<dbReference type="EMBL" id="JAMQGO010000001">
    <property type="protein sequence ID" value="MCM2561003.1"/>
    <property type="molecule type" value="Genomic_DNA"/>
</dbReference>
<evidence type="ECO:0000313" key="1">
    <source>
        <dbReference type="EMBL" id="MCM2561003.1"/>
    </source>
</evidence>
<accession>A0ACC5ZST4</accession>
<protein>
    <submittedName>
        <fullName evidence="1">Uncharacterized protein</fullName>
    </submittedName>
</protein>
<sequence>MLTNEEHEVRLIRLTDEMANLALYPLTRERAETLRHLAGKVAELAGEAG</sequence>
<proteinExistence type="predicted"/>
<reference evidence="1" key="1">
    <citation type="submission" date="2022-06" db="EMBL/GenBank/DDBJ databases">
        <title>Lutimaribacter sp. EGI FJ00013, a novel bacterium isolated from a salt lake sediment enrichment.</title>
        <authorList>
            <person name="Gao L."/>
            <person name="Fang B.-Z."/>
            <person name="Li W.-J."/>
        </authorList>
    </citation>
    <scope>NUCLEOTIDE SEQUENCE</scope>
    <source>
        <strain evidence="1">EGI FJ00013</strain>
    </source>
</reference>
<gene>
    <name evidence="1" type="ORF">M8744_02485</name>
</gene>
<organism evidence="1 2">
    <name type="scientific">Lutimaribacter degradans</name>
    <dbReference type="NCBI Taxonomy" id="2945989"/>
    <lineage>
        <taxon>Bacteria</taxon>
        <taxon>Pseudomonadati</taxon>
        <taxon>Pseudomonadota</taxon>
        <taxon>Alphaproteobacteria</taxon>
        <taxon>Rhodobacterales</taxon>
        <taxon>Roseobacteraceae</taxon>
        <taxon>Lutimaribacter</taxon>
    </lineage>
</organism>
<keyword evidence="2" id="KW-1185">Reference proteome</keyword>
<dbReference type="Proteomes" id="UP001203036">
    <property type="component" value="Unassembled WGS sequence"/>
</dbReference>
<evidence type="ECO:0000313" key="2">
    <source>
        <dbReference type="Proteomes" id="UP001203036"/>
    </source>
</evidence>
<name>A0ACC5ZST4_9RHOB</name>
<comment type="caution">
    <text evidence="1">The sequence shown here is derived from an EMBL/GenBank/DDBJ whole genome shotgun (WGS) entry which is preliminary data.</text>
</comment>